<dbReference type="RefSeq" id="WP_369789959.1">
    <property type="nucleotide sequence ID" value="NZ_CP165628.1"/>
</dbReference>
<reference evidence="1" key="1">
    <citation type="submission" date="2024-07" db="EMBL/GenBank/DDBJ databases">
        <authorList>
            <person name="Biller S.J."/>
        </authorList>
    </citation>
    <scope>NUCLEOTIDE SEQUENCE</scope>
    <source>
        <strain evidence="1">WC2420</strain>
    </source>
</reference>
<evidence type="ECO:0000313" key="1">
    <source>
        <dbReference type="EMBL" id="XDU73555.1"/>
    </source>
</evidence>
<name>A0AB39VUJ5_9GAMM</name>
<organism evidence="1">
    <name type="scientific">Rouxiella sp. WC2420</name>
    <dbReference type="NCBI Taxonomy" id="3234145"/>
    <lineage>
        <taxon>Bacteria</taxon>
        <taxon>Pseudomonadati</taxon>
        <taxon>Pseudomonadota</taxon>
        <taxon>Gammaproteobacteria</taxon>
        <taxon>Enterobacterales</taxon>
        <taxon>Yersiniaceae</taxon>
        <taxon>Rouxiella</taxon>
    </lineage>
</organism>
<accession>A0AB39VUJ5</accession>
<sequence>MLAMQYSFTLPADYDMTIIERRIADNGHLLDGYPGLIFKTYLYAIQNDGLTASDENLYAPFYLWQDAASLNSFLLSPGFAAVSRAFGRPEVKIYPVLSVALSPDIRQAKFACRKIEPIRPYSSLSSLGEPVKIGEELARLVAWDPQNWQLIGLSLWKILPQEVASTSQNYQIGHISLPKN</sequence>
<dbReference type="EMBL" id="CP165628">
    <property type="protein sequence ID" value="XDU73555.1"/>
    <property type="molecule type" value="Genomic_DNA"/>
</dbReference>
<protein>
    <submittedName>
        <fullName evidence="1">DUF4865 family protein</fullName>
    </submittedName>
</protein>
<dbReference type="InterPro" id="IPR032349">
    <property type="entry name" value="DUF4865"/>
</dbReference>
<dbReference type="Pfam" id="PF16157">
    <property type="entry name" value="DUF4865"/>
    <property type="match status" value="1"/>
</dbReference>
<proteinExistence type="predicted"/>
<gene>
    <name evidence="1" type="ORF">AB3G37_05495</name>
</gene>
<dbReference type="AlphaFoldDB" id="A0AB39VUJ5"/>